<keyword evidence="1" id="KW-0812">Transmembrane</keyword>
<dbReference type="AlphaFoldDB" id="A0A0K8NWU8"/>
<evidence type="ECO:0000256" key="1">
    <source>
        <dbReference type="SAM" id="Phobius"/>
    </source>
</evidence>
<dbReference type="OrthoDB" id="8911126at2"/>
<accession>A0A0K8NWU8</accession>
<organism evidence="2 3">
    <name type="scientific">Piscinibacter sakaiensis</name>
    <name type="common">Ideonella sakaiensis</name>
    <dbReference type="NCBI Taxonomy" id="1547922"/>
    <lineage>
        <taxon>Bacteria</taxon>
        <taxon>Pseudomonadati</taxon>
        <taxon>Pseudomonadota</taxon>
        <taxon>Betaproteobacteria</taxon>
        <taxon>Burkholderiales</taxon>
        <taxon>Sphaerotilaceae</taxon>
        <taxon>Piscinibacter</taxon>
    </lineage>
</organism>
<keyword evidence="1" id="KW-0472">Membrane</keyword>
<dbReference type="EMBL" id="BBYR01000007">
    <property type="protein sequence ID" value="GAP34415.1"/>
    <property type="molecule type" value="Genomic_DNA"/>
</dbReference>
<dbReference type="Proteomes" id="UP000037660">
    <property type="component" value="Unassembled WGS sequence"/>
</dbReference>
<name>A0A0K8NWU8_PISS1</name>
<keyword evidence="3" id="KW-1185">Reference proteome</keyword>
<evidence type="ECO:0000313" key="2">
    <source>
        <dbReference type="EMBL" id="GAP34415.1"/>
    </source>
</evidence>
<reference evidence="3" key="1">
    <citation type="submission" date="2015-07" db="EMBL/GenBank/DDBJ databases">
        <title>Discovery of a poly(ethylene terephthalate assimilation.</title>
        <authorList>
            <person name="Yoshida S."/>
            <person name="Hiraga K."/>
            <person name="Takehana T."/>
            <person name="Taniguchi I."/>
            <person name="Yamaji H."/>
            <person name="Maeda Y."/>
            <person name="Toyohara K."/>
            <person name="Miyamoto K."/>
            <person name="Kimura Y."/>
            <person name="Oda K."/>
        </authorList>
    </citation>
    <scope>NUCLEOTIDE SEQUENCE [LARGE SCALE GENOMIC DNA]</scope>
    <source>
        <strain evidence="3">NBRC 110686 / TISTR 2288 / 201-F6</strain>
    </source>
</reference>
<dbReference type="STRING" id="1547922.ISF6_4590"/>
<comment type="caution">
    <text evidence="2">The sequence shown here is derived from an EMBL/GenBank/DDBJ whole genome shotgun (WGS) entry which is preliminary data.</text>
</comment>
<keyword evidence="1" id="KW-1133">Transmembrane helix</keyword>
<protein>
    <submittedName>
        <fullName evidence="2">Uncharacterized protein</fullName>
    </submittedName>
</protein>
<feature type="transmembrane region" description="Helical" evidence="1">
    <location>
        <begin position="20"/>
        <end position="41"/>
    </location>
</feature>
<sequence length="73" mass="7615">MAPVALTGLPAPTVDGRSFTGIYLAAFAVLLAIALLAQLVAAPWRSWFPGAEAEKSLVGGVRAAVYTFMSHLI</sequence>
<gene>
    <name evidence="2" type="ORF">ISF6_4590</name>
</gene>
<reference evidence="2 3" key="2">
    <citation type="journal article" date="2016" name="Science">
        <title>A bacterium that degrades and assimilates poly(ethylene terephthalate).</title>
        <authorList>
            <person name="Yoshida S."/>
            <person name="Hiraga K."/>
            <person name="Takehana T."/>
            <person name="Taniguchi I."/>
            <person name="Yamaji H."/>
            <person name="Maeda Y."/>
            <person name="Toyohara K."/>
            <person name="Miyamoto K."/>
            <person name="Kimura Y."/>
            <person name="Oda K."/>
        </authorList>
    </citation>
    <scope>NUCLEOTIDE SEQUENCE [LARGE SCALE GENOMIC DNA]</scope>
    <source>
        <strain evidence="3">NBRC 110686 / TISTR 2288 / 201-F6</strain>
    </source>
</reference>
<proteinExistence type="predicted"/>
<evidence type="ECO:0000313" key="3">
    <source>
        <dbReference type="Proteomes" id="UP000037660"/>
    </source>
</evidence>